<dbReference type="AlphaFoldDB" id="A0A4U5M0C6"/>
<dbReference type="Proteomes" id="UP000298663">
    <property type="component" value="Unassembled WGS sequence"/>
</dbReference>
<organism evidence="1 2">
    <name type="scientific">Steinernema carpocapsae</name>
    <name type="common">Entomopathogenic nematode</name>
    <dbReference type="NCBI Taxonomy" id="34508"/>
    <lineage>
        <taxon>Eukaryota</taxon>
        <taxon>Metazoa</taxon>
        <taxon>Ecdysozoa</taxon>
        <taxon>Nematoda</taxon>
        <taxon>Chromadorea</taxon>
        <taxon>Rhabditida</taxon>
        <taxon>Tylenchina</taxon>
        <taxon>Panagrolaimomorpha</taxon>
        <taxon>Strongyloidoidea</taxon>
        <taxon>Steinernematidae</taxon>
        <taxon>Steinernema</taxon>
    </lineage>
</organism>
<protein>
    <submittedName>
        <fullName evidence="1">Uncharacterized protein</fullName>
    </submittedName>
</protein>
<evidence type="ECO:0000313" key="1">
    <source>
        <dbReference type="EMBL" id="TKR62098.1"/>
    </source>
</evidence>
<dbReference type="EMBL" id="AZBU02000010">
    <property type="protein sequence ID" value="TKR62098.1"/>
    <property type="molecule type" value="Genomic_DNA"/>
</dbReference>
<gene>
    <name evidence="1" type="ORF">L596_026103</name>
</gene>
<name>A0A4U5M0C6_STECR</name>
<evidence type="ECO:0000313" key="2">
    <source>
        <dbReference type="Proteomes" id="UP000298663"/>
    </source>
</evidence>
<comment type="caution">
    <text evidence="1">The sequence shown here is derived from an EMBL/GenBank/DDBJ whole genome shotgun (WGS) entry which is preliminary data.</text>
</comment>
<reference evidence="1 2" key="1">
    <citation type="journal article" date="2015" name="Genome Biol.">
        <title>Comparative genomics of Steinernema reveals deeply conserved gene regulatory networks.</title>
        <authorList>
            <person name="Dillman A.R."/>
            <person name="Macchietto M."/>
            <person name="Porter C.F."/>
            <person name="Rogers A."/>
            <person name="Williams B."/>
            <person name="Antoshechkin I."/>
            <person name="Lee M.M."/>
            <person name="Goodwin Z."/>
            <person name="Lu X."/>
            <person name="Lewis E.E."/>
            <person name="Goodrich-Blair H."/>
            <person name="Stock S.P."/>
            <person name="Adams B.J."/>
            <person name="Sternberg P.W."/>
            <person name="Mortazavi A."/>
        </authorList>
    </citation>
    <scope>NUCLEOTIDE SEQUENCE [LARGE SCALE GENOMIC DNA]</scope>
    <source>
        <strain evidence="1 2">ALL</strain>
    </source>
</reference>
<sequence length="203" mass="23474">MVHCNLTLINNLLFTNWNVPELKQILLVNYDGYSGYYLNFWYGCPALQGILALALDENQPKKCPLEAKELYSYQMQDGHRPFPVSILNFPISLPEIDRREPHSKWCFAPSYLKSNREGLVDVSTFDHLTSNLDLIRNHFAETGFTQEYLGDIEKALEGRKIRRLKILGYYSLAKTLHFIQQIAFVLNIKDTTSASQKSSPRRK</sequence>
<accession>A0A4U5M0C6</accession>
<keyword evidence="2" id="KW-1185">Reference proteome</keyword>
<proteinExistence type="predicted"/>
<reference evidence="1 2" key="2">
    <citation type="journal article" date="2019" name="G3 (Bethesda)">
        <title>Hybrid Assembly of the Genome of the Entomopathogenic Nematode Steinernema carpocapsae Identifies the X-Chromosome.</title>
        <authorList>
            <person name="Serra L."/>
            <person name="Macchietto M."/>
            <person name="Macias-Munoz A."/>
            <person name="McGill C.J."/>
            <person name="Rodriguez I.M."/>
            <person name="Rodriguez B."/>
            <person name="Murad R."/>
            <person name="Mortazavi A."/>
        </authorList>
    </citation>
    <scope>NUCLEOTIDE SEQUENCE [LARGE SCALE GENOMIC DNA]</scope>
    <source>
        <strain evidence="1 2">ALL</strain>
    </source>
</reference>